<feature type="transmembrane region" description="Helical" evidence="5">
    <location>
        <begin position="126"/>
        <end position="145"/>
    </location>
</feature>
<geneLocation type="mitochondrion" evidence="7"/>
<feature type="transmembrane region" description="Helical" evidence="5">
    <location>
        <begin position="450"/>
        <end position="469"/>
    </location>
</feature>
<feature type="transmembrane region" description="Helical" evidence="5">
    <location>
        <begin position="6"/>
        <end position="26"/>
    </location>
</feature>
<dbReference type="Pfam" id="PF00361">
    <property type="entry name" value="Proton_antipo_M"/>
    <property type="match status" value="1"/>
</dbReference>
<evidence type="ECO:0000256" key="3">
    <source>
        <dbReference type="ARBA" id="ARBA00022989"/>
    </source>
</evidence>
<evidence type="ECO:0000256" key="4">
    <source>
        <dbReference type="ARBA" id="ARBA00023136"/>
    </source>
</evidence>
<feature type="transmembrane region" description="Helical" evidence="5">
    <location>
        <begin position="332"/>
        <end position="355"/>
    </location>
</feature>
<evidence type="ECO:0000256" key="2">
    <source>
        <dbReference type="ARBA" id="ARBA00022692"/>
    </source>
</evidence>
<dbReference type="AlphaFoldDB" id="B2XX17"/>
<evidence type="ECO:0000256" key="1">
    <source>
        <dbReference type="ARBA" id="ARBA00004141"/>
    </source>
</evidence>
<gene>
    <name evidence="7" type="primary">nad2</name>
</gene>
<feature type="transmembrane region" description="Helical" evidence="5">
    <location>
        <begin position="410"/>
        <end position="430"/>
    </location>
</feature>
<dbReference type="EMBL" id="EU275726">
    <property type="protein sequence ID" value="ABX45139.1"/>
    <property type="molecule type" value="Genomic_DNA"/>
</dbReference>
<keyword evidence="3 5" id="KW-1133">Transmembrane helix</keyword>
<evidence type="ECO:0000256" key="5">
    <source>
        <dbReference type="SAM" id="Phobius"/>
    </source>
</evidence>
<feature type="transmembrane region" description="Helical" evidence="5">
    <location>
        <begin position="303"/>
        <end position="320"/>
    </location>
</feature>
<accession>B2XX17</accession>
<organism evidence="7">
    <name type="scientific">Heterostelium pallidum</name>
    <name type="common">Cellular slime mold</name>
    <name type="synonym">Polysphondylium pallidum</name>
    <dbReference type="NCBI Taxonomy" id="13642"/>
    <lineage>
        <taxon>Eukaryota</taxon>
        <taxon>Amoebozoa</taxon>
        <taxon>Evosea</taxon>
        <taxon>Eumycetozoa</taxon>
        <taxon>Dictyostelia</taxon>
        <taxon>Acytosteliales</taxon>
        <taxon>Acytosteliaceae</taxon>
        <taxon>Heterostelium</taxon>
    </lineage>
</organism>
<evidence type="ECO:0000313" key="7">
    <source>
        <dbReference type="EMBL" id="ABX45139.1"/>
    </source>
</evidence>
<dbReference type="GO" id="GO:0016020">
    <property type="term" value="C:membrane"/>
    <property type="evidence" value="ECO:0007669"/>
    <property type="project" value="UniProtKB-SubCell"/>
</dbReference>
<feature type="transmembrane region" description="Helical" evidence="5">
    <location>
        <begin position="73"/>
        <end position="93"/>
    </location>
</feature>
<feature type="transmembrane region" description="Helical" evidence="5">
    <location>
        <begin position="207"/>
        <end position="228"/>
    </location>
</feature>
<protein>
    <submittedName>
        <fullName evidence="7">NADH dehydrogenase subunit 2</fullName>
    </submittedName>
</protein>
<sequence length="490" mass="56177">MTLNLIIRYSIYLAPLMLLLISAVSILNKNQRIIVIIMSIYSYLSLILINLLNTQEIAVYLNNHIQITDLIKFFELILVIFVFVVIMIIHISIEYGLRYKVSEEMLILIMCSVIGMLVSIESLNLITLFLSFEITSLSFYILALNKNRSKKSIEGSLKYYIVGGLTSTIFLLGVACLYYVTGSVSYIDINLIFQNFNTNQLGFLQDLGLLGISLIVISLCIKIGLAPFHGWVIDTYEGTGLLMTLFFTLTQKIVIIAVLINFYMYICVSINIGFLLKFIYVFIILTMIIGILGCLGQQRMIRFIAYSGIINSGFLIIFFLGNTKEELITYSIYYLINYIIGLTTLISLIISNPSFVKETNLEIFPEIKRVWQNNKLYSVIFIITLLFLAGLPPFIGFVSKLILILSNFTFNQTFVITLILIYTIGIMVYYMNIIKIIRIDAESEKNENMLIDSFFLQCLIIFGFCWQIYSQIYIDEVVSYISYIIGNIYY</sequence>
<keyword evidence="7" id="KW-0496">Mitochondrion</keyword>
<keyword evidence="4 5" id="KW-0472">Membrane</keyword>
<dbReference type="PANTHER" id="PTHR22773">
    <property type="entry name" value="NADH DEHYDROGENASE"/>
    <property type="match status" value="1"/>
</dbReference>
<dbReference type="InterPro" id="IPR001750">
    <property type="entry name" value="ND/Mrp_TM"/>
</dbReference>
<name>B2XX17_HETPA</name>
<feature type="transmembrane region" description="Helical" evidence="5">
    <location>
        <begin position="33"/>
        <end position="53"/>
    </location>
</feature>
<feature type="domain" description="NADH:quinone oxidoreductase/Mrp antiporter transmembrane" evidence="6">
    <location>
        <begin position="122"/>
        <end position="421"/>
    </location>
</feature>
<reference evidence="7" key="1">
    <citation type="journal article" date="2008" name="Mol. Biol. Evol.">
        <title>Mitochondrial genome evolution in the social amoebae.</title>
        <authorList>
            <person name="Heidel A.J."/>
            <person name="Gloeckner G."/>
        </authorList>
    </citation>
    <scope>NUCLEOTIDE SEQUENCE</scope>
    <source>
        <strain evidence="7">PN500</strain>
    </source>
</reference>
<proteinExistence type="predicted"/>
<evidence type="ECO:0000259" key="6">
    <source>
        <dbReference type="Pfam" id="PF00361"/>
    </source>
</evidence>
<feature type="transmembrane region" description="Helical" evidence="5">
    <location>
        <begin position="240"/>
        <end position="266"/>
    </location>
</feature>
<comment type="subcellular location">
    <subcellularLocation>
        <location evidence="1">Membrane</location>
        <topology evidence="1">Multi-pass membrane protein</topology>
    </subcellularLocation>
</comment>
<feature type="transmembrane region" description="Helical" evidence="5">
    <location>
        <begin position="376"/>
        <end position="398"/>
    </location>
</feature>
<feature type="transmembrane region" description="Helical" evidence="5">
    <location>
        <begin position="157"/>
        <end position="180"/>
    </location>
</feature>
<feature type="transmembrane region" description="Helical" evidence="5">
    <location>
        <begin position="278"/>
        <end position="296"/>
    </location>
</feature>
<keyword evidence="2 5" id="KW-0812">Transmembrane</keyword>